<dbReference type="EMBL" id="CDMZ01002943">
    <property type="protein sequence ID" value="CEM44511.1"/>
    <property type="molecule type" value="Genomic_DNA"/>
</dbReference>
<dbReference type="AlphaFoldDB" id="A0A0G4HJV7"/>
<organism evidence="2">
    <name type="scientific">Chromera velia CCMP2878</name>
    <dbReference type="NCBI Taxonomy" id="1169474"/>
    <lineage>
        <taxon>Eukaryota</taxon>
        <taxon>Sar</taxon>
        <taxon>Alveolata</taxon>
        <taxon>Colpodellida</taxon>
        <taxon>Chromeraceae</taxon>
        <taxon>Chromera</taxon>
    </lineage>
</organism>
<proteinExistence type="predicted"/>
<dbReference type="SUPFAM" id="SSF53335">
    <property type="entry name" value="S-adenosyl-L-methionine-dependent methyltransferases"/>
    <property type="match status" value="1"/>
</dbReference>
<dbReference type="GO" id="GO:0008757">
    <property type="term" value="F:S-adenosylmethionine-dependent methyltransferase activity"/>
    <property type="evidence" value="ECO:0007669"/>
    <property type="project" value="InterPro"/>
</dbReference>
<name>A0A0G4HJV7_9ALVE</name>
<dbReference type="CDD" id="cd02440">
    <property type="entry name" value="AdoMet_MTases"/>
    <property type="match status" value="1"/>
</dbReference>
<feature type="non-terminal residue" evidence="2">
    <location>
        <position position="355"/>
    </location>
</feature>
<reference evidence="2" key="1">
    <citation type="submission" date="2014-11" db="EMBL/GenBank/DDBJ databases">
        <authorList>
            <person name="Otto D Thomas"/>
            <person name="Naeem Raeece"/>
        </authorList>
    </citation>
    <scope>NUCLEOTIDE SEQUENCE</scope>
</reference>
<sequence length="355" mass="38169">MRALDNQGGSKRESLKLSGKGRQRCVSRVIDAFERNFLGDLSEFAQHTGSVPETYKCLDLSAGDGLLGEELQSFGVKGIVGCSPSPNLHRDSTRLAAYSELVQQDFREPLSFEVNQFDLIACADPGMTLDPSSGVLGELVRVSRPGALIVLAVPSLDLSAACCWSEKSLQLVKTGVWEEVEGPFAGARKLSLPIVEKISTTTPDAYSVFVFRVRKSRTHTALSYASTEAYHRHPESFFTGSEPDLDAAMDCFAQARSPVSGGGEHAELNASVAVARKAVLALEHSFLGGSGRGEFCQDGSWGVPAGMRALDLCVGEGLVGEELGQWGFEETVGVDERRPKSDAQTALYSQMTIQV</sequence>
<gene>
    <name evidence="2" type="ORF">Cvel_28381</name>
</gene>
<dbReference type="Pfam" id="PF08241">
    <property type="entry name" value="Methyltransf_11"/>
    <property type="match status" value="1"/>
</dbReference>
<feature type="domain" description="Methyltransferase type 11" evidence="1">
    <location>
        <begin position="58"/>
        <end position="150"/>
    </location>
</feature>
<protein>
    <recommendedName>
        <fullName evidence="1">Methyltransferase type 11 domain-containing protein</fullName>
    </recommendedName>
</protein>
<evidence type="ECO:0000259" key="1">
    <source>
        <dbReference type="Pfam" id="PF08241"/>
    </source>
</evidence>
<accession>A0A0G4HJV7</accession>
<dbReference type="InterPro" id="IPR029063">
    <property type="entry name" value="SAM-dependent_MTases_sf"/>
</dbReference>
<dbReference type="Gene3D" id="3.40.50.150">
    <property type="entry name" value="Vaccinia Virus protein VP39"/>
    <property type="match status" value="1"/>
</dbReference>
<evidence type="ECO:0000313" key="2">
    <source>
        <dbReference type="EMBL" id="CEM44511.1"/>
    </source>
</evidence>
<dbReference type="InterPro" id="IPR013216">
    <property type="entry name" value="Methyltransf_11"/>
</dbReference>